<evidence type="ECO:0000313" key="2">
    <source>
        <dbReference type="EMBL" id="ABQ25978.1"/>
    </source>
</evidence>
<dbReference type="GO" id="GO:0015074">
    <property type="term" value="P:DNA integration"/>
    <property type="evidence" value="ECO:0007669"/>
    <property type="project" value="InterPro"/>
</dbReference>
<dbReference type="KEGG" id="gur:Gura_2535"/>
<dbReference type="InterPro" id="IPR001584">
    <property type="entry name" value="Integrase_cat-core"/>
</dbReference>
<dbReference type="PROSITE" id="PS50994">
    <property type="entry name" value="INTEGRASE"/>
    <property type="match status" value="1"/>
</dbReference>
<keyword evidence="8" id="KW-1185">Reference proteome</keyword>
<reference evidence="3 8" key="1">
    <citation type="submission" date="2007-05" db="EMBL/GenBank/DDBJ databases">
        <title>Complete sequence of Geobacter uraniireducens Rf4.</title>
        <authorList>
            <consortium name="US DOE Joint Genome Institute"/>
            <person name="Copeland A."/>
            <person name="Lucas S."/>
            <person name="Lapidus A."/>
            <person name="Barry K."/>
            <person name="Detter J.C."/>
            <person name="Glavina del Rio T."/>
            <person name="Hammon N."/>
            <person name="Israni S."/>
            <person name="Dalin E."/>
            <person name="Tice H."/>
            <person name="Pitluck S."/>
            <person name="Chertkov O."/>
            <person name="Brettin T."/>
            <person name="Bruce D."/>
            <person name="Han C."/>
            <person name="Schmutz J."/>
            <person name="Larimer F."/>
            <person name="Land M."/>
            <person name="Hauser L."/>
            <person name="Kyrpides N."/>
            <person name="Mikhailova N."/>
            <person name="Shelobolina E."/>
            <person name="Aklujkar M."/>
            <person name="Lovley D."/>
            <person name="Richardson P."/>
        </authorList>
    </citation>
    <scope>NUCLEOTIDE SEQUENCE [LARGE SCALE GENOMIC DNA]</scope>
    <source>
        <strain evidence="3 8">Rf4</strain>
    </source>
</reference>
<dbReference type="Proteomes" id="UP000006695">
    <property type="component" value="Chromosome"/>
</dbReference>
<evidence type="ECO:0000313" key="6">
    <source>
        <dbReference type="EMBL" id="ABQ27378.1"/>
    </source>
</evidence>
<organism evidence="3 8">
    <name type="scientific">Geotalea uraniireducens (strain Rf4)</name>
    <name type="common">Geobacter uraniireducens</name>
    <dbReference type="NCBI Taxonomy" id="351605"/>
    <lineage>
        <taxon>Bacteria</taxon>
        <taxon>Pseudomonadati</taxon>
        <taxon>Thermodesulfobacteriota</taxon>
        <taxon>Desulfuromonadia</taxon>
        <taxon>Geobacterales</taxon>
        <taxon>Geobacteraceae</taxon>
        <taxon>Geotalea</taxon>
    </lineage>
</organism>
<dbReference type="SUPFAM" id="SSF46689">
    <property type="entry name" value="Homeodomain-like"/>
    <property type="match status" value="1"/>
</dbReference>
<sequence>MEEELRKQAVQRHLAGESPKAVYTSLDRSKKWFFKWLNRYQSGATDWYKEHSRAPLKRPSELSIVDKEIIVSTRNRLDSSPFAQIGVSAIKWELHKLGLPFRSDSTINRTLKREGLVKKKTRYSPKGVEYPYFTEALCCNNIHQMDLVGPRYIKSDGRFYSMNVIDLYSHRVFIESNRTKEDDNIAQGLLRCWKSMGLPDFLQMDNELSFRGSNRYPRSLGLVLRLCLYFGVHPVFIPVAEPWRDGVIESFNDTYDKKFFRRQWFTSYSMLKRQSKNFQQFHNKNHRYSYLKGKTPLEVIEADKFKPLTLGPNTRMPKLDFLPDGTISLIRFIRSDRTLNIFGEKFEVSKDLVYSYVRAMIVTEIHTLQVYLGEDFVQSFEYRMPTEFSS</sequence>
<dbReference type="GO" id="GO:0003676">
    <property type="term" value="F:nucleic acid binding"/>
    <property type="evidence" value="ECO:0007669"/>
    <property type="project" value="InterPro"/>
</dbReference>
<dbReference type="EMBL" id="CP000698">
    <property type="protein sequence ID" value="ABQ26643.1"/>
    <property type="molecule type" value="Genomic_DNA"/>
</dbReference>
<dbReference type="Pfam" id="PF13384">
    <property type="entry name" value="HTH_23"/>
    <property type="match status" value="1"/>
</dbReference>
<dbReference type="InterPro" id="IPR012337">
    <property type="entry name" value="RNaseH-like_sf"/>
</dbReference>
<evidence type="ECO:0000313" key="7">
    <source>
        <dbReference type="EMBL" id="ABQ27974.1"/>
    </source>
</evidence>
<dbReference type="KEGG" id="gur:Gura_1788"/>
<feature type="domain" description="Integrase catalytic" evidence="1">
    <location>
        <begin position="127"/>
        <end position="304"/>
    </location>
</feature>
<dbReference type="InterPro" id="IPR009057">
    <property type="entry name" value="Homeodomain-like_sf"/>
</dbReference>
<dbReference type="EMBL" id="CP000698">
    <property type="protein sequence ID" value="ABQ27378.1"/>
    <property type="molecule type" value="Genomic_DNA"/>
</dbReference>
<evidence type="ECO:0000313" key="5">
    <source>
        <dbReference type="EMBL" id="ABQ26713.1"/>
    </source>
</evidence>
<dbReference type="EMBL" id="CP000698">
    <property type="protein sequence ID" value="ABQ26713.1"/>
    <property type="molecule type" value="Genomic_DNA"/>
</dbReference>
<dbReference type="EMBL" id="CP000698">
    <property type="protein sequence ID" value="ABQ25978.1"/>
    <property type="molecule type" value="Genomic_DNA"/>
</dbReference>
<dbReference type="SUPFAM" id="SSF53098">
    <property type="entry name" value="Ribonuclease H-like"/>
    <property type="match status" value="1"/>
</dbReference>
<dbReference type="HOGENOM" id="CLU_2058021_0_0_7"/>
<dbReference type="KEGG" id="gur:Gura_3217"/>
<protein>
    <recommendedName>
        <fullName evidence="1">Integrase catalytic domain-containing protein</fullName>
    </recommendedName>
</protein>
<dbReference type="InterPro" id="IPR036397">
    <property type="entry name" value="RNaseH_sf"/>
</dbReference>
<dbReference type="KEGG" id="gur:Gura_3824"/>
<accession>A5G4C5</accession>
<dbReference type="KEGG" id="gur:Gura_2464"/>
<dbReference type="Pfam" id="PF13683">
    <property type="entry name" value="rve_3"/>
    <property type="match status" value="1"/>
</dbReference>
<proteinExistence type="predicted"/>
<dbReference type="KEGG" id="gur:Gura_2477"/>
<dbReference type="Gene3D" id="3.30.420.10">
    <property type="entry name" value="Ribonuclease H-like superfamily/Ribonuclease H"/>
    <property type="match status" value="1"/>
</dbReference>
<evidence type="ECO:0000313" key="4">
    <source>
        <dbReference type="EMBL" id="ABQ26655.1"/>
    </source>
</evidence>
<dbReference type="AlphaFoldDB" id="A5G4C5"/>
<gene>
    <name evidence="2" type="ordered locus">Gura_1788</name>
    <name evidence="3" type="ordered locus">Gura_2464</name>
    <name evidence="4" type="ordered locus">Gura_2477</name>
    <name evidence="5" type="ordered locus">Gura_2535</name>
    <name evidence="6" type="ordered locus">Gura_3217</name>
    <name evidence="7" type="ordered locus">Gura_3824</name>
</gene>
<evidence type="ECO:0000259" key="1">
    <source>
        <dbReference type="PROSITE" id="PS50994"/>
    </source>
</evidence>
<evidence type="ECO:0000313" key="3">
    <source>
        <dbReference type="EMBL" id="ABQ26643.1"/>
    </source>
</evidence>
<name>A5G4C5_GEOUR</name>
<evidence type="ECO:0000313" key="8">
    <source>
        <dbReference type="Proteomes" id="UP000006695"/>
    </source>
</evidence>
<dbReference type="STRING" id="351605.Gura_1788"/>
<dbReference type="EMBL" id="CP000698">
    <property type="protein sequence ID" value="ABQ26655.1"/>
    <property type="molecule type" value="Genomic_DNA"/>
</dbReference>
<dbReference type="EMBL" id="CP000698">
    <property type="protein sequence ID" value="ABQ27974.1"/>
    <property type="molecule type" value="Genomic_DNA"/>
</dbReference>